<keyword evidence="15" id="KW-1185">Reference proteome</keyword>
<dbReference type="InterPro" id="IPR018198">
    <property type="entry name" value="ATP_PRibTrfase_CS"/>
</dbReference>
<sequence length="329" mass="34882">MTVQATTEPLVLAVPSKGRLQENAAAFFGRAGLKLAQLSGARDYRGTLVGVPGVEVRYLSASEIASQLASGAAHLGVTGEDLIRETLPDVEGSVELLTPLGFGNATVVVAVPQAWIDVRAMSDLDEVASEMRLRQGRRLRIATKYVNLTRRFLARHGIADYRIVESLGATEGAPAAGSAEIIVDITTTGATLAANALKILDDGIILRSEANLVASLKAPWGPNQREALRAVLGRISAEERARTTREVRAGMPEGGEIDLASLAALHEAELPYGAPKGLDGEIVMRCPAEAVFGLCDALVRASARSVSVRRIDYAFAAENPLAERLLARL</sequence>
<keyword evidence="10 12" id="KW-0368">Histidine biosynthesis</keyword>
<keyword evidence="12" id="KW-0547">Nucleotide-binding</keyword>
<organism evidence="14 15">
    <name type="scientific">Methylobacterium gnaphalii</name>
    <dbReference type="NCBI Taxonomy" id="1010610"/>
    <lineage>
        <taxon>Bacteria</taxon>
        <taxon>Pseudomonadati</taxon>
        <taxon>Pseudomonadota</taxon>
        <taxon>Alphaproteobacteria</taxon>
        <taxon>Hyphomicrobiales</taxon>
        <taxon>Methylobacteriaceae</taxon>
        <taxon>Methylobacterium</taxon>
    </lineage>
</organism>
<dbReference type="GO" id="GO:0003879">
    <property type="term" value="F:ATP phosphoribosyltransferase activity"/>
    <property type="evidence" value="ECO:0007669"/>
    <property type="project" value="UniProtKB-UniRule"/>
</dbReference>
<evidence type="ECO:0000256" key="3">
    <source>
        <dbReference type="ARBA" id="ARBA00007955"/>
    </source>
</evidence>
<comment type="cofactor">
    <cofactor evidence="12">
        <name>Mg(2+)</name>
        <dbReference type="ChEBI" id="CHEBI:18420"/>
    </cofactor>
</comment>
<feature type="domain" description="ATP phosphoribosyltransferase catalytic" evidence="13">
    <location>
        <begin position="61"/>
        <end position="219"/>
    </location>
</feature>
<keyword evidence="12" id="KW-0460">Magnesium</keyword>
<dbReference type="GO" id="GO:0005524">
    <property type="term" value="F:ATP binding"/>
    <property type="evidence" value="ECO:0007669"/>
    <property type="project" value="UniProtKB-KW"/>
</dbReference>
<evidence type="ECO:0000259" key="13">
    <source>
        <dbReference type="Pfam" id="PF01634"/>
    </source>
</evidence>
<protein>
    <recommendedName>
        <fullName evidence="6 12">ATP phosphoribosyltransferase</fullName>
        <shortName evidence="12">ATP-PRT</shortName>
        <shortName evidence="12">ATP-PRTase</shortName>
        <ecNumber evidence="5 12">2.4.2.17</ecNumber>
    </recommendedName>
</protein>
<comment type="similarity">
    <text evidence="3 12">Belongs to the ATP phosphoribosyltransferase family. Long subfamily.</text>
</comment>
<evidence type="ECO:0000256" key="5">
    <source>
        <dbReference type="ARBA" id="ARBA00011946"/>
    </source>
</evidence>
<dbReference type="InterPro" id="IPR013820">
    <property type="entry name" value="ATP_PRibTrfase_cat"/>
</dbReference>
<dbReference type="InterPro" id="IPR020621">
    <property type="entry name" value="ATP-PRT_HisG_long"/>
</dbReference>
<accession>A0A512JPN8</accession>
<evidence type="ECO:0000313" key="14">
    <source>
        <dbReference type="EMBL" id="GEP11930.1"/>
    </source>
</evidence>
<reference evidence="14 15" key="1">
    <citation type="submission" date="2019-07" db="EMBL/GenBank/DDBJ databases">
        <title>Whole genome shotgun sequence of Methylobacterium gnaphalii NBRC 107716.</title>
        <authorList>
            <person name="Hosoyama A."/>
            <person name="Uohara A."/>
            <person name="Ohji S."/>
            <person name="Ichikawa N."/>
        </authorList>
    </citation>
    <scope>NUCLEOTIDE SEQUENCE [LARGE SCALE GENOMIC DNA]</scope>
    <source>
        <strain evidence="14 15">NBRC 107716</strain>
    </source>
</reference>
<gene>
    <name evidence="12 14" type="primary">hisG</name>
    <name evidence="14" type="ORF">MGN01_37750</name>
</gene>
<comment type="catalytic activity">
    <reaction evidence="1 12">
        <text>1-(5-phospho-beta-D-ribosyl)-ATP + diphosphate = 5-phospho-alpha-D-ribose 1-diphosphate + ATP</text>
        <dbReference type="Rhea" id="RHEA:18473"/>
        <dbReference type="ChEBI" id="CHEBI:30616"/>
        <dbReference type="ChEBI" id="CHEBI:33019"/>
        <dbReference type="ChEBI" id="CHEBI:58017"/>
        <dbReference type="ChEBI" id="CHEBI:73183"/>
        <dbReference type="EC" id="2.4.2.17"/>
    </reaction>
</comment>
<dbReference type="Proteomes" id="UP000321750">
    <property type="component" value="Unassembled WGS sequence"/>
</dbReference>
<comment type="subcellular location">
    <subcellularLocation>
        <location evidence="12">Cytoplasm</location>
    </subcellularLocation>
</comment>
<dbReference type="EC" id="2.4.2.17" evidence="5 12"/>
<evidence type="ECO:0000256" key="6">
    <source>
        <dbReference type="ARBA" id="ARBA00020998"/>
    </source>
</evidence>
<keyword evidence="12" id="KW-0479">Metal-binding</keyword>
<evidence type="ECO:0000256" key="7">
    <source>
        <dbReference type="ARBA" id="ARBA00022605"/>
    </source>
</evidence>
<dbReference type="UniPathway" id="UPA00031">
    <property type="reaction ID" value="UER00006"/>
</dbReference>
<evidence type="ECO:0000256" key="11">
    <source>
        <dbReference type="ARBA" id="ARBA00024861"/>
    </source>
</evidence>
<dbReference type="PROSITE" id="PS01316">
    <property type="entry name" value="ATP_P_PHORIBOSYLTR"/>
    <property type="match status" value="1"/>
</dbReference>
<dbReference type="HAMAP" id="MF_00079">
    <property type="entry name" value="HisG_Long"/>
    <property type="match status" value="1"/>
</dbReference>
<dbReference type="OrthoDB" id="9806435at2"/>
<dbReference type="GO" id="GO:0005737">
    <property type="term" value="C:cytoplasm"/>
    <property type="evidence" value="ECO:0007669"/>
    <property type="project" value="UniProtKB-SubCell"/>
</dbReference>
<keyword evidence="9 12" id="KW-0808">Transferase</keyword>
<keyword evidence="7 12" id="KW-0028">Amino-acid biosynthesis</keyword>
<keyword evidence="12" id="KW-0963">Cytoplasm</keyword>
<dbReference type="PANTHER" id="PTHR21403:SF8">
    <property type="entry name" value="ATP PHOSPHORIBOSYLTRANSFERASE"/>
    <property type="match status" value="1"/>
</dbReference>
<evidence type="ECO:0000313" key="15">
    <source>
        <dbReference type="Proteomes" id="UP000321750"/>
    </source>
</evidence>
<evidence type="ECO:0000256" key="9">
    <source>
        <dbReference type="ARBA" id="ARBA00022679"/>
    </source>
</evidence>
<comment type="function">
    <text evidence="11 12">Catalyzes the condensation of ATP and 5-phosphoribose 1-diphosphate to form N'-(5'-phosphoribosyl)-ATP (PR-ATP). Has a crucial role in the pathway because the rate of histidine biosynthesis seems to be controlled primarily by regulation of HisG enzymatic activity.</text>
</comment>
<evidence type="ECO:0000256" key="4">
    <source>
        <dbReference type="ARBA" id="ARBA00009489"/>
    </source>
</evidence>
<evidence type="ECO:0000256" key="1">
    <source>
        <dbReference type="ARBA" id="ARBA00000915"/>
    </source>
</evidence>
<comment type="pathway">
    <text evidence="2 12">Amino-acid biosynthesis; L-histidine biosynthesis; L-histidine from 5-phospho-alpha-D-ribose 1-diphosphate: step 1/9.</text>
</comment>
<evidence type="ECO:0000256" key="8">
    <source>
        <dbReference type="ARBA" id="ARBA00022676"/>
    </source>
</evidence>
<dbReference type="AlphaFoldDB" id="A0A512JPN8"/>
<dbReference type="Gene3D" id="3.40.190.10">
    <property type="entry name" value="Periplasmic binding protein-like II"/>
    <property type="match status" value="2"/>
</dbReference>
<dbReference type="GO" id="GO:0000287">
    <property type="term" value="F:magnesium ion binding"/>
    <property type="evidence" value="ECO:0007669"/>
    <property type="project" value="UniProtKB-UniRule"/>
</dbReference>
<evidence type="ECO:0000256" key="12">
    <source>
        <dbReference type="HAMAP-Rule" id="MF_00079"/>
    </source>
</evidence>
<dbReference type="EMBL" id="BJZV01000025">
    <property type="protein sequence ID" value="GEP11930.1"/>
    <property type="molecule type" value="Genomic_DNA"/>
</dbReference>
<dbReference type="CDD" id="cd13593">
    <property type="entry name" value="PBP2_HisGL3"/>
    <property type="match status" value="1"/>
</dbReference>
<dbReference type="PANTHER" id="PTHR21403">
    <property type="entry name" value="ATP PHOSPHORIBOSYLTRANSFERASE ATP-PRTASE"/>
    <property type="match status" value="1"/>
</dbReference>
<comment type="activity regulation">
    <text evidence="12">Feedback inhibited by histidine.</text>
</comment>
<keyword evidence="8 12" id="KW-0328">Glycosyltransferase</keyword>
<dbReference type="InterPro" id="IPR001348">
    <property type="entry name" value="ATP_PRibTrfase_HisG"/>
</dbReference>
<keyword evidence="12" id="KW-0067">ATP-binding</keyword>
<evidence type="ECO:0000256" key="2">
    <source>
        <dbReference type="ARBA" id="ARBA00004667"/>
    </source>
</evidence>
<comment type="similarity">
    <text evidence="4">Belongs to the ATP phosphoribosyltransferase family. Short subfamily.</text>
</comment>
<proteinExistence type="inferred from homology"/>
<dbReference type="NCBIfam" id="TIGR00070">
    <property type="entry name" value="hisG"/>
    <property type="match status" value="1"/>
</dbReference>
<dbReference type="GO" id="GO:0000105">
    <property type="term" value="P:L-histidine biosynthetic process"/>
    <property type="evidence" value="ECO:0007669"/>
    <property type="project" value="UniProtKB-UniRule"/>
</dbReference>
<dbReference type="RefSeq" id="WP_147048335.1">
    <property type="nucleotide sequence ID" value="NZ_BJZV01000025.1"/>
</dbReference>
<evidence type="ECO:0000256" key="10">
    <source>
        <dbReference type="ARBA" id="ARBA00023102"/>
    </source>
</evidence>
<name>A0A512JPN8_9HYPH</name>
<dbReference type="SUPFAM" id="SSF53850">
    <property type="entry name" value="Periplasmic binding protein-like II"/>
    <property type="match status" value="1"/>
</dbReference>
<comment type="caution">
    <text evidence="14">The sequence shown here is derived from an EMBL/GenBank/DDBJ whole genome shotgun (WGS) entry which is preliminary data.</text>
</comment>
<dbReference type="Pfam" id="PF01634">
    <property type="entry name" value="HisG"/>
    <property type="match status" value="1"/>
</dbReference>